<name>A0A5J6WVX1_9GAMM</name>
<dbReference type="SUPFAM" id="SSF56524">
    <property type="entry name" value="Oxidoreductase molybdopterin-binding domain"/>
    <property type="match status" value="1"/>
</dbReference>
<feature type="chain" id="PRO_5023830212" evidence="1">
    <location>
        <begin position="23"/>
        <end position="160"/>
    </location>
</feature>
<organism evidence="3 4">
    <name type="scientific">Aeromonas simiae</name>
    <dbReference type="NCBI Taxonomy" id="218936"/>
    <lineage>
        <taxon>Bacteria</taxon>
        <taxon>Pseudomonadati</taxon>
        <taxon>Pseudomonadota</taxon>
        <taxon>Gammaproteobacteria</taxon>
        <taxon>Aeromonadales</taxon>
        <taxon>Aeromonadaceae</taxon>
        <taxon>Aeromonas</taxon>
    </lineage>
</organism>
<evidence type="ECO:0000313" key="3">
    <source>
        <dbReference type="EMBL" id="QFI55062.1"/>
    </source>
</evidence>
<keyword evidence="4" id="KW-1185">Reference proteome</keyword>
<evidence type="ECO:0000256" key="1">
    <source>
        <dbReference type="SAM" id="SignalP"/>
    </source>
</evidence>
<dbReference type="EMBL" id="CP040449">
    <property type="protein sequence ID" value="QFI55062.1"/>
    <property type="molecule type" value="Genomic_DNA"/>
</dbReference>
<sequence length="160" mass="17674">MGERLLKALMLCSGLWSAVAVAGDAFLTLSGTGCCQGAGRVQLTRAEFEALPQHELKTETPWTEGSHVYRGVLLRDLIARFSLPGETLKAVAVNDYWAAVPVNDALTYPVLLASHQDGQPLTLRSKGPLWIVYPLSAHPELDKELYHSRMVWQLTHLESH</sequence>
<feature type="domain" description="Oxidoreductase molybdopterin-binding" evidence="2">
    <location>
        <begin position="35"/>
        <end position="134"/>
    </location>
</feature>
<dbReference type="AlphaFoldDB" id="A0A5J6WVX1"/>
<dbReference type="Gene3D" id="3.90.420.10">
    <property type="entry name" value="Oxidoreductase, molybdopterin-binding domain"/>
    <property type="match status" value="1"/>
</dbReference>
<evidence type="ECO:0000313" key="4">
    <source>
        <dbReference type="Proteomes" id="UP000594034"/>
    </source>
</evidence>
<accession>A0A5J6WVX1</accession>
<reference evidence="3 4" key="1">
    <citation type="submission" date="2019-05" db="EMBL/GenBank/DDBJ databases">
        <title>OXA-830, a novel chromosomally encoded expanded-spectrum class D beta-lactamase in Aeromonas simiae.</title>
        <authorList>
            <person name="Zhou W."/>
            <person name="Chen Q."/>
        </authorList>
    </citation>
    <scope>NUCLEOTIDE SEQUENCE [LARGE SCALE GENOMIC DNA]</scope>
    <source>
        <strain evidence="3 4">A6</strain>
    </source>
</reference>
<dbReference type="KEGG" id="asim:FE240_10410"/>
<feature type="signal peptide" evidence="1">
    <location>
        <begin position="1"/>
        <end position="22"/>
    </location>
</feature>
<protein>
    <submittedName>
        <fullName evidence="3">Molybdopterin-binding oxidoreductase</fullName>
    </submittedName>
</protein>
<dbReference type="InterPro" id="IPR000572">
    <property type="entry name" value="OxRdtase_Mopterin-bd_dom"/>
</dbReference>
<gene>
    <name evidence="3" type="ORF">FE240_10410</name>
</gene>
<dbReference type="Pfam" id="PF00174">
    <property type="entry name" value="Oxidored_molyb"/>
    <property type="match status" value="1"/>
</dbReference>
<evidence type="ECO:0000259" key="2">
    <source>
        <dbReference type="Pfam" id="PF00174"/>
    </source>
</evidence>
<dbReference type="Proteomes" id="UP000594034">
    <property type="component" value="Chromosome"/>
</dbReference>
<proteinExistence type="predicted"/>
<dbReference type="RefSeq" id="WP_193000750.1">
    <property type="nucleotide sequence ID" value="NZ_CP040449.1"/>
</dbReference>
<keyword evidence="1" id="KW-0732">Signal</keyword>
<dbReference type="InterPro" id="IPR036374">
    <property type="entry name" value="OxRdtase_Mopterin-bd_sf"/>
</dbReference>